<dbReference type="Proteomes" id="UP000002035">
    <property type="component" value="Unassembled WGS sequence"/>
</dbReference>
<evidence type="ECO:0000313" key="2">
    <source>
        <dbReference type="Proteomes" id="UP000002035"/>
    </source>
</evidence>
<dbReference type="HOGENOM" id="CLU_1142369_0_0_1"/>
<sequence>MCSLRPEPWVDPINRSEAAVKLSELLFSALGYVLPQSDLGGGNSPVSRAAGMDNGVLIDMSLFNEVTISKDENSVVIGFCEEQRSQLWPPELLSLLPHLLIVIIGEFLRVRLSVSALFTQRLRETRQNGSSVGLPSSPSELSGTPAKFVRLKMRVMKASIKNKRQNFGTMAIKNNLTTLNVVYDSYKETITSKATNIKEIDTFDIKNGTNHRYRYLSYCGENCLKDMWRKFEGNSEIGEGVEG</sequence>
<gene>
    <name evidence="1" type="ORF">MCYG_06125</name>
</gene>
<dbReference type="VEuPathDB" id="FungiDB:MCYG_06125"/>
<dbReference type="RefSeq" id="XP_002846256.1">
    <property type="nucleotide sequence ID" value="XM_002846210.1"/>
</dbReference>
<organism evidence="1 2">
    <name type="scientific">Arthroderma otae (strain ATCC MYA-4605 / CBS 113480)</name>
    <name type="common">Microsporum canis</name>
    <dbReference type="NCBI Taxonomy" id="554155"/>
    <lineage>
        <taxon>Eukaryota</taxon>
        <taxon>Fungi</taxon>
        <taxon>Dikarya</taxon>
        <taxon>Ascomycota</taxon>
        <taxon>Pezizomycotina</taxon>
        <taxon>Eurotiomycetes</taxon>
        <taxon>Eurotiomycetidae</taxon>
        <taxon>Onygenales</taxon>
        <taxon>Arthrodermataceae</taxon>
        <taxon>Microsporum</taxon>
    </lineage>
</organism>
<keyword evidence="2" id="KW-1185">Reference proteome</keyword>
<dbReference type="EMBL" id="DS995705">
    <property type="protein sequence ID" value="EEQ33306.1"/>
    <property type="molecule type" value="Genomic_DNA"/>
</dbReference>
<accession>C5FTV3</accession>
<evidence type="ECO:0000313" key="1">
    <source>
        <dbReference type="EMBL" id="EEQ33306.1"/>
    </source>
</evidence>
<protein>
    <submittedName>
        <fullName evidence="1">FAD binding domain-containing protein</fullName>
    </submittedName>
</protein>
<proteinExistence type="predicted"/>
<name>C5FTV3_ARTOC</name>
<reference evidence="2" key="1">
    <citation type="journal article" date="2012" name="MBio">
        <title>Comparative genome analysis of Trichophyton rubrum and related dermatophytes reveals candidate genes involved in infection.</title>
        <authorList>
            <person name="Martinez D.A."/>
            <person name="Oliver B.G."/>
            <person name="Graeser Y."/>
            <person name="Goldberg J.M."/>
            <person name="Li W."/>
            <person name="Martinez-Rossi N.M."/>
            <person name="Monod M."/>
            <person name="Shelest E."/>
            <person name="Barton R.C."/>
            <person name="Birch E."/>
            <person name="Brakhage A.A."/>
            <person name="Chen Z."/>
            <person name="Gurr S.J."/>
            <person name="Heiman D."/>
            <person name="Heitman J."/>
            <person name="Kosti I."/>
            <person name="Rossi A."/>
            <person name="Saif S."/>
            <person name="Samalova M."/>
            <person name="Saunders C.W."/>
            <person name="Shea T."/>
            <person name="Summerbell R.C."/>
            <person name="Xu J."/>
            <person name="Young S."/>
            <person name="Zeng Q."/>
            <person name="Birren B.W."/>
            <person name="Cuomo C.A."/>
            <person name="White T.C."/>
        </authorList>
    </citation>
    <scope>NUCLEOTIDE SEQUENCE [LARGE SCALE GENOMIC DNA]</scope>
    <source>
        <strain evidence="2">ATCC MYA-4605 / CBS 113480</strain>
    </source>
</reference>
<dbReference type="GeneID" id="9228425"/>
<dbReference type="AlphaFoldDB" id="C5FTV3"/>